<dbReference type="FunFam" id="1.10.167.10:FF:000001">
    <property type="entry name" value="Putative regulator of g-protein signaling 12"/>
    <property type="match status" value="1"/>
</dbReference>
<keyword evidence="3" id="KW-1185">Reference proteome</keyword>
<reference evidence="2" key="1">
    <citation type="submission" date="2022-07" db="EMBL/GenBank/DDBJ databases">
        <title>Chromosome-level genome of Muraenolepis orangiensis.</title>
        <authorList>
            <person name="Kim J."/>
        </authorList>
    </citation>
    <scope>NUCLEOTIDE SEQUENCE</scope>
    <source>
        <strain evidence="2">KU_S4_2022</strain>
        <tissue evidence="2">Muscle</tissue>
    </source>
</reference>
<protein>
    <recommendedName>
        <fullName evidence="1">RGS domain-containing protein</fullName>
    </recommendedName>
</protein>
<evidence type="ECO:0000259" key="1">
    <source>
        <dbReference type="PROSITE" id="PS50132"/>
    </source>
</evidence>
<dbReference type="PROSITE" id="PS50132">
    <property type="entry name" value="RGS"/>
    <property type="match status" value="1"/>
</dbReference>
<dbReference type="AlphaFoldDB" id="A0A9Q0E3R3"/>
<dbReference type="EMBL" id="JANIIK010000048">
    <property type="protein sequence ID" value="KAJ3600060.1"/>
    <property type="molecule type" value="Genomic_DNA"/>
</dbReference>
<dbReference type="InterPro" id="IPR044926">
    <property type="entry name" value="RGS_subdomain_2"/>
</dbReference>
<evidence type="ECO:0000313" key="2">
    <source>
        <dbReference type="EMBL" id="KAJ3600060.1"/>
    </source>
</evidence>
<dbReference type="PANTHER" id="PTHR10845:SF184">
    <property type="entry name" value="REGULATOR OF G-PROTEIN SIGNALING 4"/>
    <property type="match status" value="1"/>
</dbReference>
<dbReference type="OrthoDB" id="196547at2759"/>
<accession>A0A9Q0E3R3</accession>
<sequence length="193" mass="21605">MCRGLAELPATCLKSVKDIKHKIGFLLQKPESQPVSQKQIIKATKRVVSSAEVEEWKKSFSNLMQSEDGRKVFTGFLRSEFSVENMEFLDACQEFKQVAPAKMSAKAKLIFAEYVEADSPKQVNLDAATREETRQSLEASPSTSSFDEAQRLIHLLLEKDSYRRFLRSGALRDVCLLSVGPGMETPRQKTAGA</sequence>
<comment type="caution">
    <text evidence="2">The sequence shown here is derived from an EMBL/GenBank/DDBJ whole genome shotgun (WGS) entry which is preliminary data.</text>
</comment>
<dbReference type="PANTHER" id="PTHR10845">
    <property type="entry name" value="REGULATOR OF G PROTEIN SIGNALING"/>
    <property type="match status" value="1"/>
</dbReference>
<dbReference type="InterPro" id="IPR016137">
    <property type="entry name" value="RGS"/>
</dbReference>
<dbReference type="Gene3D" id="1.10.167.10">
    <property type="entry name" value="Regulator of G-protein Signalling 4, domain 2"/>
    <property type="match status" value="1"/>
</dbReference>
<gene>
    <name evidence="2" type="ORF">NHX12_034012</name>
</gene>
<dbReference type="InterPro" id="IPR036305">
    <property type="entry name" value="RGS_sf"/>
</dbReference>
<feature type="domain" description="RGS" evidence="1">
    <location>
        <begin position="59"/>
        <end position="175"/>
    </location>
</feature>
<dbReference type="PRINTS" id="PR01301">
    <property type="entry name" value="RGSPROTEIN"/>
</dbReference>
<proteinExistence type="predicted"/>
<dbReference type="SMART" id="SM00315">
    <property type="entry name" value="RGS"/>
    <property type="match status" value="1"/>
</dbReference>
<dbReference type="SUPFAM" id="SSF48097">
    <property type="entry name" value="Regulator of G-protein signaling, RGS"/>
    <property type="match status" value="1"/>
</dbReference>
<dbReference type="Proteomes" id="UP001148018">
    <property type="component" value="Unassembled WGS sequence"/>
</dbReference>
<dbReference type="Pfam" id="PF00615">
    <property type="entry name" value="RGS"/>
    <property type="match status" value="1"/>
</dbReference>
<evidence type="ECO:0000313" key="3">
    <source>
        <dbReference type="Proteomes" id="UP001148018"/>
    </source>
</evidence>
<organism evidence="2 3">
    <name type="scientific">Muraenolepis orangiensis</name>
    <name type="common">Patagonian moray cod</name>
    <dbReference type="NCBI Taxonomy" id="630683"/>
    <lineage>
        <taxon>Eukaryota</taxon>
        <taxon>Metazoa</taxon>
        <taxon>Chordata</taxon>
        <taxon>Craniata</taxon>
        <taxon>Vertebrata</taxon>
        <taxon>Euteleostomi</taxon>
        <taxon>Actinopterygii</taxon>
        <taxon>Neopterygii</taxon>
        <taxon>Teleostei</taxon>
        <taxon>Neoteleostei</taxon>
        <taxon>Acanthomorphata</taxon>
        <taxon>Zeiogadaria</taxon>
        <taxon>Gadariae</taxon>
        <taxon>Gadiformes</taxon>
        <taxon>Muraenolepidoidei</taxon>
        <taxon>Muraenolepididae</taxon>
        <taxon>Muraenolepis</taxon>
    </lineage>
</organism>
<name>A0A9Q0E3R3_9TELE</name>